<feature type="region of interest" description="Disordered" evidence="1">
    <location>
        <begin position="1"/>
        <end position="25"/>
    </location>
</feature>
<sequence>MYISRLGRRPVQEMGPSISPPTGPPGRLVTVEMGRLPPETSVHIGFGALGGNQELLSLVDTDGNGFLITTVQIPSWATQGLRHFFFIAHDDERQQPFAFSGEFHVTDQGGVFTIEGEISDEGKACTAMRTNEDRLYSLTALTQTYEPGTTVQVTGIHVEDPACSEGLVVQVLGIRPT</sequence>
<proteinExistence type="predicted"/>
<dbReference type="EMBL" id="UINC01078117">
    <property type="protein sequence ID" value="SVC18880.1"/>
    <property type="molecule type" value="Genomic_DNA"/>
</dbReference>
<gene>
    <name evidence="2" type="ORF">METZ01_LOCUS271734</name>
</gene>
<reference evidence="2" key="1">
    <citation type="submission" date="2018-05" db="EMBL/GenBank/DDBJ databases">
        <authorList>
            <person name="Lanie J.A."/>
            <person name="Ng W.-L."/>
            <person name="Kazmierczak K.M."/>
            <person name="Andrzejewski T.M."/>
            <person name="Davidsen T.M."/>
            <person name="Wayne K.J."/>
            <person name="Tettelin H."/>
            <person name="Glass J.I."/>
            <person name="Rusch D."/>
            <person name="Podicherti R."/>
            <person name="Tsui H.-C.T."/>
            <person name="Winkler M.E."/>
        </authorList>
    </citation>
    <scope>NUCLEOTIDE SEQUENCE</scope>
</reference>
<evidence type="ECO:0000313" key="2">
    <source>
        <dbReference type="EMBL" id="SVC18880.1"/>
    </source>
</evidence>
<accession>A0A382K347</accession>
<protein>
    <submittedName>
        <fullName evidence="2">Uncharacterized protein</fullName>
    </submittedName>
</protein>
<dbReference type="AlphaFoldDB" id="A0A382K347"/>
<name>A0A382K347_9ZZZZ</name>
<organism evidence="2">
    <name type="scientific">marine metagenome</name>
    <dbReference type="NCBI Taxonomy" id="408172"/>
    <lineage>
        <taxon>unclassified sequences</taxon>
        <taxon>metagenomes</taxon>
        <taxon>ecological metagenomes</taxon>
    </lineage>
</organism>
<evidence type="ECO:0000256" key="1">
    <source>
        <dbReference type="SAM" id="MobiDB-lite"/>
    </source>
</evidence>